<reference evidence="2" key="1">
    <citation type="submission" date="2020-11" db="EMBL/GenBank/DDBJ databases">
        <authorList>
            <consortium name="DOE Joint Genome Institute"/>
            <person name="Ahrendt S."/>
            <person name="Riley R."/>
            <person name="Andreopoulos W."/>
            <person name="Labutti K."/>
            <person name="Pangilinan J."/>
            <person name="Ruiz-Duenas F.J."/>
            <person name="Barrasa J.M."/>
            <person name="Sanchez-Garcia M."/>
            <person name="Camarero S."/>
            <person name="Miyauchi S."/>
            <person name="Serrano A."/>
            <person name="Linde D."/>
            <person name="Babiker R."/>
            <person name="Drula E."/>
            <person name="Ayuso-Fernandez I."/>
            <person name="Pacheco R."/>
            <person name="Padilla G."/>
            <person name="Ferreira P."/>
            <person name="Barriuso J."/>
            <person name="Kellner H."/>
            <person name="Castanera R."/>
            <person name="Alfaro M."/>
            <person name="Ramirez L."/>
            <person name="Pisabarro A.G."/>
            <person name="Kuo A."/>
            <person name="Tritt A."/>
            <person name="Lipzen A."/>
            <person name="He G."/>
            <person name="Yan M."/>
            <person name="Ng V."/>
            <person name="Cullen D."/>
            <person name="Martin F."/>
            <person name="Rosso M.-N."/>
            <person name="Henrissat B."/>
            <person name="Hibbett D."/>
            <person name="Martinez A.T."/>
            <person name="Grigoriev I.V."/>
        </authorList>
    </citation>
    <scope>NUCLEOTIDE SEQUENCE</scope>
    <source>
        <strain evidence="2">CBS 506.95</strain>
    </source>
</reference>
<proteinExistence type="predicted"/>
<feature type="domain" description="BTB" evidence="1">
    <location>
        <begin position="26"/>
        <end position="108"/>
    </location>
</feature>
<dbReference type="Pfam" id="PF00651">
    <property type="entry name" value="BTB"/>
    <property type="match status" value="1"/>
</dbReference>
<dbReference type="SUPFAM" id="SSF54695">
    <property type="entry name" value="POZ domain"/>
    <property type="match status" value="1"/>
</dbReference>
<dbReference type="Proteomes" id="UP000807306">
    <property type="component" value="Unassembled WGS sequence"/>
</dbReference>
<protein>
    <recommendedName>
        <fullName evidence="1">BTB domain-containing protein</fullName>
    </recommendedName>
</protein>
<dbReference type="PROSITE" id="PS50097">
    <property type="entry name" value="BTB"/>
    <property type="match status" value="1"/>
</dbReference>
<dbReference type="Gene3D" id="3.30.710.10">
    <property type="entry name" value="Potassium Channel Kv1.1, Chain A"/>
    <property type="match status" value="1"/>
</dbReference>
<evidence type="ECO:0000313" key="2">
    <source>
        <dbReference type="EMBL" id="KAF9524459.1"/>
    </source>
</evidence>
<evidence type="ECO:0000259" key="1">
    <source>
        <dbReference type="PROSITE" id="PS50097"/>
    </source>
</evidence>
<evidence type="ECO:0000313" key="3">
    <source>
        <dbReference type="Proteomes" id="UP000807306"/>
    </source>
</evidence>
<gene>
    <name evidence="2" type="ORF">CPB83DRAFT_607900</name>
</gene>
<dbReference type="OrthoDB" id="3249359at2759"/>
<accession>A0A9P6E8H3</accession>
<name>A0A9P6E8H3_9AGAR</name>
<dbReference type="AlphaFoldDB" id="A0A9P6E8H3"/>
<sequence length="369" mass="42314">MANEILIDGFQQAKKNIRNHPVYWFEDGSLEFEVEIQQFKVHRTLLSRHSRFFSNLPKTWNMDNQSILAGSMSPDSHHVILEPTQLVKAEDVEVLLQHLYHDVLFSRDSTLDRIASILRVTSPRQLDFPQIHESAREIFLGMFPCDPVTFTHTHPLHEAIPIVKDFHLTSVWKAILYSLVTTTEFDVSGQEEGSLQDPQTNSTAALPHIVLDSRHVGSVIDQGITEPVVGASTAIYIPSLVDHNSEEQRQSSVLSPEDSKICMMLMTRIIEHFTPTLFTPPPTSHMECTDALADTWMTLVIQPAIEDDGVYKPLETLKRMKAIDWEEHGLCAPCVEEKRREWTDEQRLIWRLMDVWLKRPEDEQFVLSG</sequence>
<comment type="caution">
    <text evidence="2">The sequence shown here is derived from an EMBL/GenBank/DDBJ whole genome shotgun (WGS) entry which is preliminary data.</text>
</comment>
<dbReference type="CDD" id="cd18186">
    <property type="entry name" value="BTB_POZ_ZBTB_KLHL-like"/>
    <property type="match status" value="1"/>
</dbReference>
<organism evidence="2 3">
    <name type="scientific">Crepidotus variabilis</name>
    <dbReference type="NCBI Taxonomy" id="179855"/>
    <lineage>
        <taxon>Eukaryota</taxon>
        <taxon>Fungi</taxon>
        <taxon>Dikarya</taxon>
        <taxon>Basidiomycota</taxon>
        <taxon>Agaricomycotina</taxon>
        <taxon>Agaricomycetes</taxon>
        <taxon>Agaricomycetidae</taxon>
        <taxon>Agaricales</taxon>
        <taxon>Agaricineae</taxon>
        <taxon>Crepidotaceae</taxon>
        <taxon>Crepidotus</taxon>
    </lineage>
</organism>
<dbReference type="InterPro" id="IPR011333">
    <property type="entry name" value="SKP1/BTB/POZ_sf"/>
</dbReference>
<keyword evidence="3" id="KW-1185">Reference proteome</keyword>
<dbReference type="EMBL" id="MU157898">
    <property type="protein sequence ID" value="KAF9524459.1"/>
    <property type="molecule type" value="Genomic_DNA"/>
</dbReference>
<dbReference type="InterPro" id="IPR000210">
    <property type="entry name" value="BTB/POZ_dom"/>
</dbReference>